<name>A0A1R0WYQ2_9BACL</name>
<dbReference type="Pfam" id="PF00072">
    <property type="entry name" value="Response_reg"/>
    <property type="match status" value="2"/>
</dbReference>
<accession>A0A1R0WYQ2</accession>
<dbReference type="GO" id="GO:0052621">
    <property type="term" value="F:diguanylate cyclase activity"/>
    <property type="evidence" value="ECO:0007669"/>
    <property type="project" value="TreeGrafter"/>
</dbReference>
<dbReference type="EMBL" id="MKQP01000051">
    <property type="protein sequence ID" value="OMD24484.1"/>
    <property type="molecule type" value="Genomic_DNA"/>
</dbReference>
<dbReference type="PROSITE" id="PS50894">
    <property type="entry name" value="HPT"/>
    <property type="match status" value="1"/>
</dbReference>
<dbReference type="SMART" id="SM00267">
    <property type="entry name" value="GGDEF"/>
    <property type="match status" value="1"/>
</dbReference>
<dbReference type="NCBIfam" id="TIGR00254">
    <property type="entry name" value="GGDEF"/>
    <property type="match status" value="1"/>
</dbReference>
<dbReference type="Pfam" id="PF00990">
    <property type="entry name" value="GGDEF"/>
    <property type="match status" value="1"/>
</dbReference>
<evidence type="ECO:0000256" key="1">
    <source>
        <dbReference type="PROSITE-ProRule" id="PRU00110"/>
    </source>
</evidence>
<evidence type="ECO:0000259" key="3">
    <source>
        <dbReference type="PROSITE" id="PS50110"/>
    </source>
</evidence>
<feature type="modified residue" description="4-aspartylphosphate" evidence="2">
    <location>
        <position position="471"/>
    </location>
</feature>
<dbReference type="InterPro" id="IPR050469">
    <property type="entry name" value="Diguanylate_Cyclase"/>
</dbReference>
<dbReference type="GO" id="GO:0043709">
    <property type="term" value="P:cell adhesion involved in single-species biofilm formation"/>
    <property type="evidence" value="ECO:0007669"/>
    <property type="project" value="TreeGrafter"/>
</dbReference>
<dbReference type="GO" id="GO:1902201">
    <property type="term" value="P:negative regulation of bacterial-type flagellum-dependent cell motility"/>
    <property type="evidence" value="ECO:0007669"/>
    <property type="project" value="TreeGrafter"/>
</dbReference>
<dbReference type="SUPFAM" id="SSF47226">
    <property type="entry name" value="Histidine-containing phosphotransfer domain, HPT domain"/>
    <property type="match status" value="1"/>
</dbReference>
<dbReference type="InterPro" id="IPR036641">
    <property type="entry name" value="HPT_dom_sf"/>
</dbReference>
<feature type="domain" description="Response regulatory" evidence="3">
    <location>
        <begin position="113"/>
        <end position="229"/>
    </location>
</feature>
<dbReference type="SUPFAM" id="SSF55073">
    <property type="entry name" value="Nucleotide cyclase"/>
    <property type="match status" value="1"/>
</dbReference>
<dbReference type="AlphaFoldDB" id="A0A1R0WYQ2"/>
<dbReference type="InterPro" id="IPR029787">
    <property type="entry name" value="Nucleotide_cyclase"/>
</dbReference>
<dbReference type="SUPFAM" id="SSF52172">
    <property type="entry name" value="CheY-like"/>
    <property type="match status" value="2"/>
</dbReference>
<proteinExistence type="predicted"/>
<evidence type="ECO:0000313" key="6">
    <source>
        <dbReference type="EMBL" id="OMD24484.1"/>
    </source>
</evidence>
<evidence type="ECO:0000313" key="7">
    <source>
        <dbReference type="Proteomes" id="UP000187465"/>
    </source>
</evidence>
<dbReference type="Gene3D" id="3.30.70.270">
    <property type="match status" value="1"/>
</dbReference>
<organism evidence="6 7">
    <name type="scientific">Paenibacillus odorifer</name>
    <dbReference type="NCBI Taxonomy" id="189426"/>
    <lineage>
        <taxon>Bacteria</taxon>
        <taxon>Bacillati</taxon>
        <taxon>Bacillota</taxon>
        <taxon>Bacilli</taxon>
        <taxon>Bacillales</taxon>
        <taxon>Paenibacillaceae</taxon>
        <taxon>Paenibacillus</taxon>
    </lineage>
</organism>
<dbReference type="InterPro" id="IPR043128">
    <property type="entry name" value="Rev_trsase/Diguanyl_cyclase"/>
</dbReference>
<dbReference type="GO" id="GO:0000160">
    <property type="term" value="P:phosphorelay signal transduction system"/>
    <property type="evidence" value="ECO:0007669"/>
    <property type="project" value="InterPro"/>
</dbReference>
<dbReference type="InterPro" id="IPR008207">
    <property type="entry name" value="Sig_transdc_His_kin_Hpt_dom"/>
</dbReference>
<dbReference type="PANTHER" id="PTHR45138">
    <property type="entry name" value="REGULATORY COMPONENTS OF SENSORY TRANSDUCTION SYSTEM"/>
    <property type="match status" value="1"/>
</dbReference>
<dbReference type="PANTHER" id="PTHR45138:SF9">
    <property type="entry name" value="DIGUANYLATE CYCLASE DGCM-RELATED"/>
    <property type="match status" value="1"/>
</dbReference>
<gene>
    <name evidence="6" type="ORF">BJP51_29315</name>
</gene>
<dbReference type="GO" id="GO:0005886">
    <property type="term" value="C:plasma membrane"/>
    <property type="evidence" value="ECO:0007669"/>
    <property type="project" value="TreeGrafter"/>
</dbReference>
<dbReference type="Proteomes" id="UP000187465">
    <property type="component" value="Unassembled WGS sequence"/>
</dbReference>
<evidence type="ECO:0000256" key="2">
    <source>
        <dbReference type="PROSITE-ProRule" id="PRU00169"/>
    </source>
</evidence>
<feature type="domain" description="GGDEF" evidence="4">
    <location>
        <begin position="269"/>
        <end position="402"/>
    </location>
</feature>
<evidence type="ECO:0000259" key="4">
    <source>
        <dbReference type="PROSITE" id="PS50887"/>
    </source>
</evidence>
<reference evidence="6 7" key="1">
    <citation type="submission" date="2016-10" db="EMBL/GenBank/DDBJ databases">
        <title>Paenibacillus species isolates.</title>
        <authorList>
            <person name="Beno S.M."/>
        </authorList>
    </citation>
    <scope>NUCLEOTIDE SEQUENCE [LARGE SCALE GENOMIC DNA]</scope>
    <source>
        <strain evidence="6 7">FSL H7-0604</strain>
    </source>
</reference>
<feature type="domain" description="HPt" evidence="5">
    <location>
        <begin position="1"/>
        <end position="100"/>
    </location>
</feature>
<dbReference type="Gene3D" id="3.40.50.2300">
    <property type="match status" value="2"/>
</dbReference>
<dbReference type="InterPro" id="IPR000160">
    <property type="entry name" value="GGDEF_dom"/>
</dbReference>
<feature type="domain" description="Response regulatory" evidence="3">
    <location>
        <begin position="414"/>
        <end position="538"/>
    </location>
</feature>
<sequence length="543" mass="62090">MTTQKYKDMVEQRTKMTLQEWTEQAEVKEKDIYRFLHNLKGTAGTVGLPDVEQFAEDTLPYFMESSLKSWSVEEWGDYLYPLIPLFNVHSLAASSSVKALDKKGPAETLTQNDILLIDDDVELVAYLKESLERQNYYVSIALSAERGLKIFYETKPDLILLDILLPDKSGIEVLNQIIGKAKKERIPIIIISGEYSKATQMQAYSLGVMDFLPKPVDIDLFLVLIKNRFQLKREWQESIIVDDLTGAFNRKHFNQVMKQLIGDFKRTNRVFSLALIDLDYFKNVNDTYGHLIGDEVLQGFSELVKNSIRLEDTFCRYGGEEFAVFLPHTDAESAMLVIQRIQERFAATDFFAKNEIFHVTISSGISEVTDAENIADKLIEEADQALYASKHAGRNQTTLYSDHLSTTKKHSVLNVIVVDDDTLIRRIVTSQFAIWEPDNIAEVKVSSYANGLDFLQSDWYAVDEKYIILLDGVMPDLDGVEVLERIRKTYPEVNILVIMLTGRNNQADIVHALQMGADDYVVKPVHMPELLSRIERLAHRFLF</sequence>
<dbReference type="SMART" id="SM00448">
    <property type="entry name" value="REC"/>
    <property type="match status" value="2"/>
</dbReference>
<dbReference type="InterPro" id="IPR001789">
    <property type="entry name" value="Sig_transdc_resp-reg_receiver"/>
</dbReference>
<evidence type="ECO:0008006" key="8">
    <source>
        <dbReference type="Google" id="ProtNLM"/>
    </source>
</evidence>
<dbReference type="RefSeq" id="WP_036685778.1">
    <property type="nucleotide sequence ID" value="NZ_MKQP01000051.1"/>
</dbReference>
<dbReference type="InterPro" id="IPR011006">
    <property type="entry name" value="CheY-like_superfamily"/>
</dbReference>
<feature type="modified residue" description="4-aspartylphosphate" evidence="2">
    <location>
        <position position="162"/>
    </location>
</feature>
<dbReference type="FunFam" id="3.30.70.270:FF:000001">
    <property type="entry name" value="Diguanylate cyclase domain protein"/>
    <property type="match status" value="1"/>
</dbReference>
<protein>
    <recommendedName>
        <fullName evidence="8">Diguanylate cyclase</fullName>
    </recommendedName>
</protein>
<dbReference type="CDD" id="cd17574">
    <property type="entry name" value="REC_OmpR"/>
    <property type="match status" value="1"/>
</dbReference>
<comment type="caution">
    <text evidence="6">The sequence shown here is derived from an EMBL/GenBank/DDBJ whole genome shotgun (WGS) entry which is preliminary data.</text>
</comment>
<dbReference type="CDD" id="cd01949">
    <property type="entry name" value="GGDEF"/>
    <property type="match status" value="1"/>
</dbReference>
<feature type="modified residue" description="Phosphohistidine" evidence="1">
    <location>
        <position position="37"/>
    </location>
</feature>
<dbReference type="PROSITE" id="PS50887">
    <property type="entry name" value="GGDEF"/>
    <property type="match status" value="1"/>
</dbReference>
<dbReference type="PROSITE" id="PS50110">
    <property type="entry name" value="RESPONSE_REGULATORY"/>
    <property type="match status" value="2"/>
</dbReference>
<evidence type="ECO:0000259" key="5">
    <source>
        <dbReference type="PROSITE" id="PS50894"/>
    </source>
</evidence>
<keyword evidence="2" id="KW-0597">Phosphoprotein</keyword>